<feature type="transmembrane region" description="Helical" evidence="1">
    <location>
        <begin position="132"/>
        <end position="153"/>
    </location>
</feature>
<dbReference type="Proteomes" id="UP000184612">
    <property type="component" value="Unassembled WGS sequence"/>
</dbReference>
<feature type="transmembrane region" description="Helical" evidence="1">
    <location>
        <begin position="89"/>
        <end position="112"/>
    </location>
</feature>
<evidence type="ECO:0000313" key="3">
    <source>
        <dbReference type="Proteomes" id="UP000184612"/>
    </source>
</evidence>
<accession>A0A1M7YH97</accession>
<proteinExistence type="predicted"/>
<evidence type="ECO:0000313" key="2">
    <source>
        <dbReference type="EMBL" id="SHO51973.1"/>
    </source>
</evidence>
<dbReference type="AlphaFoldDB" id="A0A1M7YH97"/>
<keyword evidence="1" id="KW-0472">Membrane</keyword>
<dbReference type="RefSeq" id="WP_073590081.1">
    <property type="nucleotide sequence ID" value="NZ_FRFD01000010.1"/>
</dbReference>
<feature type="transmembrane region" description="Helical" evidence="1">
    <location>
        <begin position="12"/>
        <end position="31"/>
    </location>
</feature>
<keyword evidence="1" id="KW-1133">Transmembrane helix</keyword>
<keyword evidence="1" id="KW-0812">Transmembrane</keyword>
<protein>
    <submittedName>
        <fullName evidence="2">Uncharacterized protein</fullName>
    </submittedName>
</protein>
<keyword evidence="3" id="KW-1185">Reference proteome</keyword>
<organism evidence="2 3">
    <name type="scientific">Anaerocolumna xylanovorans DSM 12503</name>
    <dbReference type="NCBI Taxonomy" id="1121345"/>
    <lineage>
        <taxon>Bacteria</taxon>
        <taxon>Bacillati</taxon>
        <taxon>Bacillota</taxon>
        <taxon>Clostridia</taxon>
        <taxon>Lachnospirales</taxon>
        <taxon>Lachnospiraceae</taxon>
        <taxon>Anaerocolumna</taxon>
    </lineage>
</organism>
<name>A0A1M7YH97_9FIRM</name>
<feature type="transmembrane region" description="Helical" evidence="1">
    <location>
        <begin position="51"/>
        <end position="68"/>
    </location>
</feature>
<evidence type="ECO:0000256" key="1">
    <source>
        <dbReference type="SAM" id="Phobius"/>
    </source>
</evidence>
<sequence>MNFDKEIKISLQIALSFVVFTSVFTLLGNLSSFVSMGVNKDSIVYFLKSNMLWFIVVILIILRLSIYLKKADGKYNPFFILNRTVRSTLGLLLAFEGLVLISSRAPALLLYIQANHQVASTFKEAYIRSMLASFVIPMIINLVKILLGLYFILQKNKNNEIE</sequence>
<dbReference type="EMBL" id="FRFD01000010">
    <property type="protein sequence ID" value="SHO51973.1"/>
    <property type="molecule type" value="Genomic_DNA"/>
</dbReference>
<reference evidence="2 3" key="1">
    <citation type="submission" date="2016-12" db="EMBL/GenBank/DDBJ databases">
        <authorList>
            <person name="Song W.-J."/>
            <person name="Kurnit D.M."/>
        </authorList>
    </citation>
    <scope>NUCLEOTIDE SEQUENCE [LARGE SCALE GENOMIC DNA]</scope>
    <source>
        <strain evidence="2 3">DSM 12503</strain>
    </source>
</reference>
<gene>
    <name evidence="2" type="ORF">SAMN02745217_03431</name>
</gene>